<keyword evidence="2" id="KW-0418">Kinase</keyword>
<dbReference type="AlphaFoldDB" id="A0A397TJT8"/>
<dbReference type="Proteomes" id="UP000265703">
    <property type="component" value="Unassembled WGS sequence"/>
</dbReference>
<keyword evidence="2" id="KW-0808">Transferase</keyword>
<protein>
    <submittedName>
        <fullName evidence="2">Kinase-like domain-containing protein</fullName>
    </submittedName>
</protein>
<dbReference type="PROSITE" id="PS50011">
    <property type="entry name" value="PROTEIN_KINASE_DOM"/>
    <property type="match status" value="1"/>
</dbReference>
<dbReference type="InterPro" id="IPR000719">
    <property type="entry name" value="Prot_kinase_dom"/>
</dbReference>
<dbReference type="SUPFAM" id="SSF56112">
    <property type="entry name" value="Protein kinase-like (PK-like)"/>
    <property type="match status" value="1"/>
</dbReference>
<dbReference type="OrthoDB" id="346907at2759"/>
<reference evidence="2 3" key="1">
    <citation type="submission" date="2018-06" db="EMBL/GenBank/DDBJ databases">
        <title>Comparative genomics reveals the genomic features of Rhizophagus irregularis, R. cerebriforme, R. diaphanum and Gigaspora rosea, and their symbiotic lifestyle signature.</title>
        <authorList>
            <person name="Morin E."/>
            <person name="San Clemente H."/>
            <person name="Chen E.C.H."/>
            <person name="De La Providencia I."/>
            <person name="Hainaut M."/>
            <person name="Kuo A."/>
            <person name="Kohler A."/>
            <person name="Murat C."/>
            <person name="Tang N."/>
            <person name="Roy S."/>
            <person name="Loubradou J."/>
            <person name="Henrissat B."/>
            <person name="Grigoriev I.V."/>
            <person name="Corradi N."/>
            <person name="Roux C."/>
            <person name="Martin F.M."/>
        </authorList>
    </citation>
    <scope>NUCLEOTIDE SEQUENCE [LARGE SCALE GENOMIC DNA]</scope>
    <source>
        <strain evidence="2 3">DAOM 227022</strain>
    </source>
</reference>
<dbReference type="InterPro" id="IPR051681">
    <property type="entry name" value="Ser/Thr_Kinases-Pseudokinases"/>
</dbReference>
<proteinExistence type="predicted"/>
<organism evidence="2 3">
    <name type="scientific">Glomus cerebriforme</name>
    <dbReference type="NCBI Taxonomy" id="658196"/>
    <lineage>
        <taxon>Eukaryota</taxon>
        <taxon>Fungi</taxon>
        <taxon>Fungi incertae sedis</taxon>
        <taxon>Mucoromycota</taxon>
        <taxon>Glomeromycotina</taxon>
        <taxon>Glomeromycetes</taxon>
        <taxon>Glomerales</taxon>
        <taxon>Glomeraceae</taxon>
        <taxon>Glomus</taxon>
    </lineage>
</organism>
<dbReference type="EMBL" id="QKYT01000019">
    <property type="protein sequence ID" value="RIA98212.1"/>
    <property type="molecule type" value="Genomic_DNA"/>
</dbReference>
<sequence>MEFADPKKGNSANSAAETCGMKISPNKMVFFLPPLSYLCIEDHGTNRLRISDDVTPQTIRLYYDQEFKIGSTIDIGGSASVRIAYLENSTIPLVIKKFFNSSMEEIINEIKIMRMVSHPNIIRFYGVTKLKDDADYSLVLEYADGGTLEKYLWDNSENFELENQFRFAKEIAGAISWLHDEEIIHGDLHPKNILIHRLQPHLHVIKLTDFGRSCLQDYTKEFTKACGVIPYMDPKIFNIQENENHLYGITKKSDIYSLGVLLWQLTSCSSPFGFDEIENERLKVIALEIAIFKGRREDPVPNTIDKFVELYQKCWRHEPDERPDIRKVISELKIIESIDPVSNNFYSITSRNVVSQQKKGETMENLENDDSVSPSYEDCDINLDKYQM</sequence>
<evidence type="ECO:0000313" key="2">
    <source>
        <dbReference type="EMBL" id="RIA98212.1"/>
    </source>
</evidence>
<evidence type="ECO:0000259" key="1">
    <source>
        <dbReference type="PROSITE" id="PS50011"/>
    </source>
</evidence>
<name>A0A397TJT8_9GLOM</name>
<dbReference type="STRING" id="658196.A0A397TJT8"/>
<dbReference type="Pfam" id="PF00069">
    <property type="entry name" value="Pkinase"/>
    <property type="match status" value="1"/>
</dbReference>
<evidence type="ECO:0000313" key="3">
    <source>
        <dbReference type="Proteomes" id="UP000265703"/>
    </source>
</evidence>
<dbReference type="Gene3D" id="1.10.510.10">
    <property type="entry name" value="Transferase(Phosphotransferase) domain 1"/>
    <property type="match status" value="1"/>
</dbReference>
<feature type="domain" description="Protein kinase" evidence="1">
    <location>
        <begin position="67"/>
        <end position="334"/>
    </location>
</feature>
<gene>
    <name evidence="2" type="ORF">C1645_801363</name>
</gene>
<keyword evidence="3" id="KW-1185">Reference proteome</keyword>
<dbReference type="GO" id="GO:0004674">
    <property type="term" value="F:protein serine/threonine kinase activity"/>
    <property type="evidence" value="ECO:0007669"/>
    <property type="project" value="TreeGrafter"/>
</dbReference>
<accession>A0A397TJT8</accession>
<dbReference type="GO" id="GO:0005524">
    <property type="term" value="F:ATP binding"/>
    <property type="evidence" value="ECO:0007669"/>
    <property type="project" value="InterPro"/>
</dbReference>
<comment type="caution">
    <text evidence="2">The sequence shown here is derived from an EMBL/GenBank/DDBJ whole genome shotgun (WGS) entry which is preliminary data.</text>
</comment>
<dbReference type="InterPro" id="IPR011009">
    <property type="entry name" value="Kinase-like_dom_sf"/>
</dbReference>
<dbReference type="PANTHER" id="PTHR44329">
    <property type="entry name" value="SERINE/THREONINE-PROTEIN KINASE TNNI3K-RELATED"/>
    <property type="match status" value="1"/>
</dbReference>